<comment type="caution">
    <text evidence="1">The sequence shown here is derived from an EMBL/GenBank/DDBJ whole genome shotgun (WGS) entry which is preliminary data.</text>
</comment>
<gene>
    <name evidence="1" type="ORF">ACFQE0_01030</name>
</gene>
<dbReference type="RefSeq" id="WP_378966250.1">
    <property type="nucleotide sequence ID" value="NZ_JBHSWN010000001.1"/>
</dbReference>
<name>A0ABW2BEG1_9HYPH</name>
<organism evidence="1 2">
    <name type="scientific">Methylobacterium komagatae</name>
    <dbReference type="NCBI Taxonomy" id="374425"/>
    <lineage>
        <taxon>Bacteria</taxon>
        <taxon>Pseudomonadati</taxon>
        <taxon>Pseudomonadota</taxon>
        <taxon>Alphaproteobacteria</taxon>
        <taxon>Hyphomicrobiales</taxon>
        <taxon>Methylobacteriaceae</taxon>
        <taxon>Methylobacterium</taxon>
    </lineage>
</organism>
<protein>
    <submittedName>
        <fullName evidence="1">Uncharacterized protein</fullName>
    </submittedName>
</protein>
<keyword evidence="2" id="KW-1185">Reference proteome</keyword>
<accession>A0ABW2BEG1</accession>
<evidence type="ECO:0000313" key="1">
    <source>
        <dbReference type="EMBL" id="MFC6788335.1"/>
    </source>
</evidence>
<dbReference type="Proteomes" id="UP001596292">
    <property type="component" value="Unassembled WGS sequence"/>
</dbReference>
<reference evidence="2" key="1">
    <citation type="journal article" date="2019" name="Int. J. Syst. Evol. Microbiol.">
        <title>The Global Catalogue of Microorganisms (GCM) 10K type strain sequencing project: providing services to taxonomists for standard genome sequencing and annotation.</title>
        <authorList>
            <consortium name="The Broad Institute Genomics Platform"/>
            <consortium name="The Broad Institute Genome Sequencing Center for Infectious Disease"/>
            <person name="Wu L."/>
            <person name="Ma J."/>
        </authorList>
    </citation>
    <scope>NUCLEOTIDE SEQUENCE [LARGE SCALE GENOMIC DNA]</scope>
    <source>
        <strain evidence="2">CCUG 48316</strain>
    </source>
</reference>
<proteinExistence type="predicted"/>
<sequence>MMSREPVEEIRRLGSANRIGAIVLAEQVVDTHVGGFGHAAERSVALDALLRDLARLRRREPSLDGFITEVESYIDGLHRDLTRLAA</sequence>
<dbReference type="EMBL" id="JBHSWN010000001">
    <property type="protein sequence ID" value="MFC6788335.1"/>
    <property type="molecule type" value="Genomic_DNA"/>
</dbReference>
<evidence type="ECO:0000313" key="2">
    <source>
        <dbReference type="Proteomes" id="UP001596292"/>
    </source>
</evidence>